<dbReference type="PANTHER" id="PTHR42751:SF3">
    <property type="entry name" value="SODIUM_GLUTAMATE SYMPORTER"/>
    <property type="match status" value="1"/>
</dbReference>
<dbReference type="Pfam" id="PF02254">
    <property type="entry name" value="TrkA_N"/>
    <property type="match status" value="1"/>
</dbReference>
<dbReference type="GO" id="GO:0016020">
    <property type="term" value="C:membrane"/>
    <property type="evidence" value="ECO:0007669"/>
    <property type="project" value="UniProtKB-SubCell"/>
</dbReference>
<keyword evidence="5 7" id="KW-1133">Transmembrane helix</keyword>
<dbReference type="Proteomes" id="UP000228635">
    <property type="component" value="Unassembled WGS sequence"/>
</dbReference>
<feature type="domain" description="Cation/H+ exchanger transmembrane" evidence="8">
    <location>
        <begin position="12"/>
        <end position="371"/>
    </location>
</feature>
<dbReference type="Gene3D" id="3.40.50.720">
    <property type="entry name" value="NAD(P)-binding Rossmann-like Domain"/>
    <property type="match status" value="1"/>
</dbReference>
<evidence type="ECO:0000256" key="3">
    <source>
        <dbReference type="ARBA" id="ARBA00022448"/>
    </source>
</evidence>
<comment type="subcellular location">
    <subcellularLocation>
        <location evidence="1">Membrane</location>
        <topology evidence="1">Multi-pass membrane protein</topology>
    </subcellularLocation>
</comment>
<dbReference type="Pfam" id="PF00999">
    <property type="entry name" value="Na_H_Exchanger"/>
    <property type="match status" value="1"/>
</dbReference>
<protein>
    <submittedName>
        <fullName evidence="10">Sodium:proton exchanger</fullName>
    </submittedName>
</protein>
<sequence>MTGILELAIVVFIAAVLGIIARLLNQPILLAYLVTGALIAGFDVFHFESGETLQTFSDLGITFLLFLVGLEMNYEAVRLVGRQSLVIGIGQILFTSGIGYVLSSALGFSPLYALYIAIALSFSSTVVVIQFLSDKKDLNSLYGKLSIGMLLVQDVVAIVILVLLASIETDGVPSALPIIFTFVKAFLLFGGTLWLGRSLMPRLFDTIGRSRELLFISSLAWVFMVAAFVENIGFSIEIGGFLAGLSLANSSENFQIANRVKPLRDFFILIFFVLLGSSVTLSSFSGLFLPIAILSLFVLIGNPLIVFVLMGLMGYRKRTTFLTGVAIAQISEFSLILAALGLRIGHLDETIVSMITAVGVVTILISSYMITHADTLYRLLSKPLSIFERAKTIEDGSRGKKFDRPYILVGFGRTGQSVAYNLPKKELLVVDFDPEVIEKLKRNRFQYVLGDIADPEVSERINLSEARLVISTAQDLESNFTLLEYVHELQPRGQEEKPMDLNRSFRRVRVVVSANDEYDAALLYEKEADYVLLPHFVAGEYFGKMVSYDPDVTFLTQLKSRDLDLIIKEEKTLI</sequence>
<evidence type="ECO:0000256" key="4">
    <source>
        <dbReference type="ARBA" id="ARBA00022692"/>
    </source>
</evidence>
<feature type="transmembrane region" description="Helical" evidence="7">
    <location>
        <begin position="287"/>
        <end position="309"/>
    </location>
</feature>
<feature type="transmembrane region" description="Helical" evidence="7">
    <location>
        <begin position="85"/>
        <end position="106"/>
    </location>
</feature>
<dbReference type="AlphaFoldDB" id="A0A2M6WHE3"/>
<proteinExistence type="inferred from homology"/>
<feature type="transmembrane region" description="Helical" evidence="7">
    <location>
        <begin position="112"/>
        <end position="133"/>
    </location>
</feature>
<evidence type="ECO:0000256" key="5">
    <source>
        <dbReference type="ARBA" id="ARBA00022989"/>
    </source>
</evidence>
<dbReference type="EMBL" id="PFBA01000031">
    <property type="protein sequence ID" value="PIT92208.1"/>
    <property type="molecule type" value="Genomic_DNA"/>
</dbReference>
<dbReference type="InterPro" id="IPR006153">
    <property type="entry name" value="Cation/H_exchanger_TM"/>
</dbReference>
<feature type="transmembrane region" description="Helical" evidence="7">
    <location>
        <begin position="179"/>
        <end position="200"/>
    </location>
</feature>
<dbReference type="GO" id="GO:1902600">
    <property type="term" value="P:proton transmembrane transport"/>
    <property type="evidence" value="ECO:0007669"/>
    <property type="project" value="InterPro"/>
</dbReference>
<evidence type="ECO:0000259" key="8">
    <source>
        <dbReference type="Pfam" id="PF00999"/>
    </source>
</evidence>
<evidence type="ECO:0000256" key="2">
    <source>
        <dbReference type="ARBA" id="ARBA00005551"/>
    </source>
</evidence>
<feature type="transmembrane region" description="Helical" evidence="7">
    <location>
        <begin position="29"/>
        <end position="47"/>
    </location>
</feature>
<dbReference type="GO" id="GO:0015297">
    <property type="term" value="F:antiporter activity"/>
    <property type="evidence" value="ECO:0007669"/>
    <property type="project" value="InterPro"/>
</dbReference>
<evidence type="ECO:0000313" key="10">
    <source>
        <dbReference type="EMBL" id="PIT92208.1"/>
    </source>
</evidence>
<feature type="transmembrane region" description="Helical" evidence="7">
    <location>
        <begin position="212"/>
        <end position="228"/>
    </location>
</feature>
<evidence type="ECO:0000256" key="6">
    <source>
        <dbReference type="ARBA" id="ARBA00023136"/>
    </source>
</evidence>
<dbReference type="PANTHER" id="PTHR42751">
    <property type="entry name" value="SODIUM/HYDROGEN EXCHANGER FAMILY/TRKA DOMAIN PROTEIN"/>
    <property type="match status" value="1"/>
</dbReference>
<gene>
    <name evidence="10" type="ORF">COU08_03665</name>
</gene>
<evidence type="ECO:0000259" key="9">
    <source>
        <dbReference type="Pfam" id="PF02254"/>
    </source>
</evidence>
<dbReference type="GO" id="GO:0006813">
    <property type="term" value="P:potassium ion transport"/>
    <property type="evidence" value="ECO:0007669"/>
    <property type="project" value="InterPro"/>
</dbReference>
<evidence type="ECO:0000256" key="7">
    <source>
        <dbReference type="SAM" id="Phobius"/>
    </source>
</evidence>
<feature type="transmembrane region" description="Helical" evidence="7">
    <location>
        <begin position="6"/>
        <end position="24"/>
    </location>
</feature>
<comment type="caution">
    <text evidence="10">The sequence shown here is derived from an EMBL/GenBank/DDBJ whole genome shotgun (WGS) entry which is preliminary data.</text>
</comment>
<dbReference type="Gene3D" id="1.20.1530.20">
    <property type="match status" value="1"/>
</dbReference>
<dbReference type="SUPFAM" id="SSF51735">
    <property type="entry name" value="NAD(P)-binding Rossmann-fold domains"/>
    <property type="match status" value="1"/>
</dbReference>
<keyword evidence="6 7" id="KW-0472">Membrane</keyword>
<dbReference type="InterPro" id="IPR038770">
    <property type="entry name" value="Na+/solute_symporter_sf"/>
</dbReference>
<name>A0A2M6WHE3_9BACT</name>
<dbReference type="InterPro" id="IPR036291">
    <property type="entry name" value="NAD(P)-bd_dom_sf"/>
</dbReference>
<reference evidence="11" key="1">
    <citation type="submission" date="2017-09" db="EMBL/GenBank/DDBJ databases">
        <title>Depth-based differentiation of microbial function through sediment-hosted aquifers and enrichment of novel symbionts in the deep terrestrial subsurface.</title>
        <authorList>
            <person name="Probst A.J."/>
            <person name="Ladd B."/>
            <person name="Jarett J.K."/>
            <person name="Geller-Mcgrath D.E."/>
            <person name="Sieber C.M.K."/>
            <person name="Emerson J.B."/>
            <person name="Anantharaman K."/>
            <person name="Thomas B.C."/>
            <person name="Malmstrom R."/>
            <person name="Stieglmeier M."/>
            <person name="Klingl A."/>
            <person name="Woyke T."/>
            <person name="Ryan C.M."/>
            <person name="Banfield J.F."/>
        </authorList>
    </citation>
    <scope>NUCLEOTIDE SEQUENCE [LARGE SCALE GENOMIC DNA]</scope>
</reference>
<dbReference type="InterPro" id="IPR003148">
    <property type="entry name" value="RCK_N"/>
</dbReference>
<feature type="transmembrane region" description="Helical" evidence="7">
    <location>
        <begin position="53"/>
        <end position="73"/>
    </location>
</feature>
<accession>A0A2M6WHE3</accession>
<feature type="transmembrane region" description="Helical" evidence="7">
    <location>
        <begin position="263"/>
        <end position="281"/>
    </location>
</feature>
<organism evidence="10 11">
    <name type="scientific">Candidatus Harrisonbacteria bacterium CG10_big_fil_rev_8_21_14_0_10_42_17</name>
    <dbReference type="NCBI Taxonomy" id="1974584"/>
    <lineage>
        <taxon>Bacteria</taxon>
        <taxon>Candidatus Harrisoniibacteriota</taxon>
    </lineage>
</organism>
<evidence type="ECO:0000313" key="11">
    <source>
        <dbReference type="Proteomes" id="UP000228635"/>
    </source>
</evidence>
<comment type="similarity">
    <text evidence="2">Belongs to the monovalent cation:proton antiporter 2 (CPA2) transporter (TC 2.A.37) family.</text>
</comment>
<evidence type="ECO:0000256" key="1">
    <source>
        <dbReference type="ARBA" id="ARBA00004141"/>
    </source>
</evidence>
<feature type="domain" description="RCK N-terminal" evidence="9">
    <location>
        <begin position="406"/>
        <end position="534"/>
    </location>
</feature>
<feature type="transmembrane region" description="Helical" evidence="7">
    <location>
        <begin position="145"/>
        <end position="167"/>
    </location>
</feature>
<feature type="transmembrane region" description="Helical" evidence="7">
    <location>
        <begin position="350"/>
        <end position="370"/>
    </location>
</feature>
<feature type="transmembrane region" description="Helical" evidence="7">
    <location>
        <begin position="321"/>
        <end position="344"/>
    </location>
</feature>
<keyword evidence="4 7" id="KW-0812">Transmembrane</keyword>
<keyword evidence="3" id="KW-0813">Transport</keyword>